<feature type="region of interest" description="Disordered" evidence="1">
    <location>
        <begin position="137"/>
        <end position="172"/>
    </location>
</feature>
<comment type="caution">
    <text evidence="2">The sequence shown here is derived from an EMBL/GenBank/DDBJ whole genome shotgun (WGS) entry which is preliminary data.</text>
</comment>
<reference evidence="2 3" key="1">
    <citation type="submission" date="2021-08" db="EMBL/GenBank/DDBJ databases">
        <title>Draft Genome Sequence of Phanerochaete sordida strain YK-624.</title>
        <authorList>
            <person name="Mori T."/>
            <person name="Dohra H."/>
            <person name="Suzuki T."/>
            <person name="Kawagishi H."/>
            <person name="Hirai H."/>
        </authorList>
    </citation>
    <scope>NUCLEOTIDE SEQUENCE [LARGE SCALE GENOMIC DNA]</scope>
    <source>
        <strain evidence="2 3">YK-624</strain>
    </source>
</reference>
<evidence type="ECO:0000313" key="2">
    <source>
        <dbReference type="EMBL" id="GJF00998.1"/>
    </source>
</evidence>
<evidence type="ECO:0000256" key="1">
    <source>
        <dbReference type="SAM" id="MobiDB-lite"/>
    </source>
</evidence>
<evidence type="ECO:0000313" key="3">
    <source>
        <dbReference type="Proteomes" id="UP000703269"/>
    </source>
</evidence>
<dbReference type="EMBL" id="BPQB01000291">
    <property type="protein sequence ID" value="GJF00998.1"/>
    <property type="molecule type" value="Genomic_DNA"/>
</dbReference>
<dbReference type="Proteomes" id="UP000703269">
    <property type="component" value="Unassembled WGS sequence"/>
</dbReference>
<dbReference type="AlphaFoldDB" id="A0A9P3GSC1"/>
<organism evidence="2 3">
    <name type="scientific">Phanerochaete sordida</name>
    <dbReference type="NCBI Taxonomy" id="48140"/>
    <lineage>
        <taxon>Eukaryota</taxon>
        <taxon>Fungi</taxon>
        <taxon>Dikarya</taxon>
        <taxon>Basidiomycota</taxon>
        <taxon>Agaricomycotina</taxon>
        <taxon>Agaricomycetes</taxon>
        <taxon>Polyporales</taxon>
        <taxon>Phanerochaetaceae</taxon>
        <taxon>Phanerochaete</taxon>
    </lineage>
</organism>
<accession>A0A9P3GSC1</accession>
<feature type="compositionally biased region" description="Polar residues" evidence="1">
    <location>
        <begin position="137"/>
        <end position="154"/>
    </location>
</feature>
<protein>
    <submittedName>
        <fullName evidence="2">Uncharacterized protein</fullName>
    </submittedName>
</protein>
<keyword evidence="3" id="KW-1185">Reference proteome</keyword>
<name>A0A9P3GSC1_9APHY</name>
<gene>
    <name evidence="2" type="ORF">PsYK624_173030</name>
</gene>
<sequence length="213" mass="23462">MSARARRGISARMTSVACPSRASRSCLPPSRFCHTLLSATATLRHRWSLPRRPHVAQTPALARVRRPAREGDLLAAMLVAYWRPRPGPLRPTSQASPCLAKRQGRTAFRGGGPRRSRAPLVYLQSNAAFHKYLQEPPSTRTTMSVPNEQISSPRDGSAALRAPTTGCGSQGCGSRDYAGHTEAAGTLGRRYESLEVMRVRDKEYLKRERSVRG</sequence>
<proteinExistence type="predicted"/>